<feature type="domain" description="Glycosyl transferase family 1" evidence="2">
    <location>
        <begin position="203"/>
        <end position="355"/>
    </location>
</feature>
<dbReference type="CDD" id="cd03809">
    <property type="entry name" value="GT4_MtfB-like"/>
    <property type="match status" value="1"/>
</dbReference>
<keyword evidence="1" id="KW-0808">Transferase</keyword>
<gene>
    <name evidence="4" type="ORF">UFOPK1495_01385</name>
</gene>
<feature type="domain" description="Glycosyltransferase subfamily 4-like N-terminal" evidence="3">
    <location>
        <begin position="21"/>
        <end position="181"/>
    </location>
</feature>
<dbReference type="SUPFAM" id="SSF53756">
    <property type="entry name" value="UDP-Glycosyltransferase/glycogen phosphorylase"/>
    <property type="match status" value="1"/>
</dbReference>
<proteinExistence type="predicted"/>
<dbReference type="PANTHER" id="PTHR46401">
    <property type="entry name" value="GLYCOSYLTRANSFERASE WBBK-RELATED"/>
    <property type="match status" value="1"/>
</dbReference>
<organism evidence="4">
    <name type="scientific">freshwater metagenome</name>
    <dbReference type="NCBI Taxonomy" id="449393"/>
    <lineage>
        <taxon>unclassified sequences</taxon>
        <taxon>metagenomes</taxon>
        <taxon>ecological metagenomes</taxon>
    </lineage>
</organism>
<dbReference type="Pfam" id="PF13439">
    <property type="entry name" value="Glyco_transf_4"/>
    <property type="match status" value="1"/>
</dbReference>
<dbReference type="InterPro" id="IPR028098">
    <property type="entry name" value="Glyco_trans_4-like_N"/>
</dbReference>
<accession>A0A6J6D5C2</accession>
<sequence length="381" mass="41216">MTGSSRRRVGVNLLWLVPGEVGGSEEYTVRLLSALADLGSDDVDVILYVNKRFSSAHPEIVSRFTTVVAPVSGSSRVLRVIAESTWLAIRSRVDRCALVHHAGGTMPAVRTVPGVLTLHDLQPLANPERFGLIKGSYIRFIAPRSLRRAEFVVCLSHYVANDAIDRVGLPAERVRIVPCGIADPGAAFDAQRLRELLGQLGLDDHPFIIYPAITYPHKNHATLVAAFARIVEKHDEVRLVFTGGAGSSDSVIQSTIEAYGLDSKVIRTGRVPESDLDLLYRAATMMAFPSLYEGFGLPLLEAMSRGCPVVASDAGSLPEVAGDAAEFVDPIDVAGWANALGALIEDAARRTVLARSGFDRVTQFAWSVSAQSLLSVYRENR</sequence>
<dbReference type="AlphaFoldDB" id="A0A6J6D5C2"/>
<protein>
    <submittedName>
        <fullName evidence="4">Unannotated protein</fullName>
    </submittedName>
</protein>
<evidence type="ECO:0000313" key="4">
    <source>
        <dbReference type="EMBL" id="CAB4559160.1"/>
    </source>
</evidence>
<dbReference type="GO" id="GO:0009103">
    <property type="term" value="P:lipopolysaccharide biosynthetic process"/>
    <property type="evidence" value="ECO:0007669"/>
    <property type="project" value="TreeGrafter"/>
</dbReference>
<dbReference type="EMBL" id="CAEZSU010000164">
    <property type="protein sequence ID" value="CAB4559160.1"/>
    <property type="molecule type" value="Genomic_DNA"/>
</dbReference>
<dbReference type="Pfam" id="PF00534">
    <property type="entry name" value="Glycos_transf_1"/>
    <property type="match status" value="1"/>
</dbReference>
<dbReference type="InterPro" id="IPR001296">
    <property type="entry name" value="Glyco_trans_1"/>
</dbReference>
<name>A0A6J6D5C2_9ZZZZ</name>
<evidence type="ECO:0000259" key="2">
    <source>
        <dbReference type="Pfam" id="PF00534"/>
    </source>
</evidence>
<dbReference type="PANTHER" id="PTHR46401:SF2">
    <property type="entry name" value="GLYCOSYLTRANSFERASE WBBK-RELATED"/>
    <property type="match status" value="1"/>
</dbReference>
<evidence type="ECO:0000256" key="1">
    <source>
        <dbReference type="ARBA" id="ARBA00022679"/>
    </source>
</evidence>
<reference evidence="4" key="1">
    <citation type="submission" date="2020-05" db="EMBL/GenBank/DDBJ databases">
        <authorList>
            <person name="Chiriac C."/>
            <person name="Salcher M."/>
            <person name="Ghai R."/>
            <person name="Kavagutti S V."/>
        </authorList>
    </citation>
    <scope>NUCLEOTIDE SEQUENCE</scope>
</reference>
<dbReference type="GO" id="GO:0016757">
    <property type="term" value="F:glycosyltransferase activity"/>
    <property type="evidence" value="ECO:0007669"/>
    <property type="project" value="InterPro"/>
</dbReference>
<dbReference type="Gene3D" id="3.40.50.2000">
    <property type="entry name" value="Glycogen Phosphorylase B"/>
    <property type="match status" value="2"/>
</dbReference>
<evidence type="ECO:0000259" key="3">
    <source>
        <dbReference type="Pfam" id="PF13439"/>
    </source>
</evidence>